<evidence type="ECO:0000313" key="4">
    <source>
        <dbReference type="Proteomes" id="UP001549320"/>
    </source>
</evidence>
<dbReference type="PANTHER" id="PTHR42928:SF5">
    <property type="entry name" value="BLR1237 PROTEIN"/>
    <property type="match status" value="1"/>
</dbReference>
<dbReference type="PANTHER" id="PTHR42928">
    <property type="entry name" value="TRICARBOXYLATE-BINDING PROTEIN"/>
    <property type="match status" value="1"/>
</dbReference>
<keyword evidence="3" id="KW-0675">Receptor</keyword>
<evidence type="ECO:0000313" key="3">
    <source>
        <dbReference type="EMBL" id="MET4579966.1"/>
    </source>
</evidence>
<protein>
    <submittedName>
        <fullName evidence="3">Tripartite-type tricarboxylate transporter receptor subunit TctC</fullName>
    </submittedName>
</protein>
<name>A0ABV2QG02_9BURK</name>
<dbReference type="SUPFAM" id="SSF53850">
    <property type="entry name" value="Periplasmic binding protein-like II"/>
    <property type="match status" value="1"/>
</dbReference>
<feature type="chain" id="PRO_5045768517" evidence="2">
    <location>
        <begin position="24"/>
        <end position="324"/>
    </location>
</feature>
<dbReference type="Gene3D" id="3.40.190.10">
    <property type="entry name" value="Periplasmic binding protein-like II"/>
    <property type="match status" value="1"/>
</dbReference>
<reference evidence="3 4" key="1">
    <citation type="submission" date="2024-06" db="EMBL/GenBank/DDBJ databases">
        <title>Sorghum-associated microbial communities from plants grown in Nebraska, USA.</title>
        <authorList>
            <person name="Schachtman D."/>
        </authorList>
    </citation>
    <scope>NUCLEOTIDE SEQUENCE [LARGE SCALE GENOMIC DNA]</scope>
    <source>
        <strain evidence="3 4">2709</strain>
    </source>
</reference>
<dbReference type="Proteomes" id="UP001549320">
    <property type="component" value="Unassembled WGS sequence"/>
</dbReference>
<evidence type="ECO:0000256" key="1">
    <source>
        <dbReference type="ARBA" id="ARBA00006987"/>
    </source>
</evidence>
<dbReference type="PIRSF" id="PIRSF017082">
    <property type="entry name" value="YflP"/>
    <property type="match status" value="1"/>
</dbReference>
<dbReference type="InterPro" id="IPR042100">
    <property type="entry name" value="Bug_dom1"/>
</dbReference>
<sequence>MLTTRRQILSFSLASLFAGGAHASAFSSSSPPIKFIIPAPPGGPADLMARAMIPTMSAELNGNPIIVDNKPGGATVLGASLVAKAPSDGFTLLLTINATHTQVPHLLAKIPYDPFKDFTPISQLFRSGVVVCAQKGLQAKDLRELVTLSQSSPVTAASAGIGTTGHLYIEMLNSIYGAKLIHIPYKGATEGQRDLQAGIVQVYFDSVSSAIPFIKADKVKALAVTGIKRLEVLPDVPSVVELGLDALNISGWFGVFGPGNMPDSVVAALNKAIRAAVQSPQVVRQFAPLGVELTGTTASEFSATVRKDHAAWGEVIKKASIKID</sequence>
<dbReference type="EMBL" id="JBEPSH010000013">
    <property type="protein sequence ID" value="MET4579966.1"/>
    <property type="molecule type" value="Genomic_DNA"/>
</dbReference>
<accession>A0ABV2QG02</accession>
<comment type="caution">
    <text evidence="3">The sequence shown here is derived from an EMBL/GenBank/DDBJ whole genome shotgun (WGS) entry which is preliminary data.</text>
</comment>
<proteinExistence type="inferred from homology"/>
<dbReference type="CDD" id="cd07012">
    <property type="entry name" value="PBP2_Bug_TTT"/>
    <property type="match status" value="1"/>
</dbReference>
<evidence type="ECO:0000256" key="2">
    <source>
        <dbReference type="SAM" id="SignalP"/>
    </source>
</evidence>
<dbReference type="Gene3D" id="3.40.190.150">
    <property type="entry name" value="Bordetella uptake gene, domain 1"/>
    <property type="match status" value="1"/>
</dbReference>
<keyword evidence="4" id="KW-1185">Reference proteome</keyword>
<keyword evidence="2" id="KW-0732">Signal</keyword>
<dbReference type="Pfam" id="PF03401">
    <property type="entry name" value="TctC"/>
    <property type="match status" value="1"/>
</dbReference>
<organism evidence="3 4">
    <name type="scientific">Ottowia thiooxydans</name>
    <dbReference type="NCBI Taxonomy" id="219182"/>
    <lineage>
        <taxon>Bacteria</taxon>
        <taxon>Pseudomonadati</taxon>
        <taxon>Pseudomonadota</taxon>
        <taxon>Betaproteobacteria</taxon>
        <taxon>Burkholderiales</taxon>
        <taxon>Comamonadaceae</taxon>
        <taxon>Ottowia</taxon>
    </lineage>
</organism>
<comment type="similarity">
    <text evidence="1">Belongs to the UPF0065 (bug) family.</text>
</comment>
<dbReference type="InterPro" id="IPR005064">
    <property type="entry name" value="BUG"/>
</dbReference>
<gene>
    <name evidence="3" type="ORF">ABIE13_005104</name>
</gene>
<feature type="signal peptide" evidence="2">
    <location>
        <begin position="1"/>
        <end position="23"/>
    </location>
</feature>